<feature type="compositionally biased region" description="Polar residues" evidence="1">
    <location>
        <begin position="291"/>
        <end position="315"/>
    </location>
</feature>
<evidence type="ECO:0000313" key="4">
    <source>
        <dbReference type="Proteomes" id="UP000233837"/>
    </source>
</evidence>
<feature type="domain" description="DUF4283" evidence="2">
    <location>
        <begin position="66"/>
        <end position="147"/>
    </location>
</feature>
<feature type="region of interest" description="Disordered" evidence="1">
    <location>
        <begin position="260"/>
        <end position="315"/>
    </location>
</feature>
<evidence type="ECO:0000259" key="2">
    <source>
        <dbReference type="Pfam" id="PF14111"/>
    </source>
</evidence>
<dbReference type="PANTHER" id="PTHR31286:SF180">
    <property type="entry name" value="OS10G0362600 PROTEIN"/>
    <property type="match status" value="1"/>
</dbReference>
<proteinExistence type="predicted"/>
<dbReference type="PANTHER" id="PTHR31286">
    <property type="entry name" value="GLYCINE-RICH CELL WALL STRUCTURAL PROTEIN 1.8-LIKE"/>
    <property type="match status" value="1"/>
</dbReference>
<protein>
    <recommendedName>
        <fullName evidence="2">DUF4283 domain-containing protein</fullName>
    </recommendedName>
</protein>
<keyword evidence="4" id="KW-1185">Reference proteome</keyword>
<feature type="compositionally biased region" description="Basic residues" evidence="1">
    <location>
        <begin position="273"/>
        <end position="283"/>
    </location>
</feature>
<sequence length="455" mass="50021">MADHPSSSEFPPLGSSSGGVAQVLPRNWNQVFAPDASAPKAFHFTHHPSKLQIIPFSGDKLSKGGEDWKLCLIGYSIGRRPFYEALLGAIKKTWSLKGSLQLLSLNEGFFLLRFSCQEDLDMAWSHGVWFLLGKRFVLQKWHSKFKPVKEEFSSVPIWVKIHDLPLACWNSEGISRIASKIGIPVAADKLTEQKTRLTFARVCVLVDNLATYPEEIHVSLDGDVVTLKVQYEWRPNPCEHCKSLMHVSYICSTKLKIPSEAQDGVNTGGRGRSYSRKPHHKHSSSNLNHSRPPSTKTQSEPQNININAPSTSQPSVPINVIGQALHFQPHSPTSLNIPPPYAAGVIPVTKLPLSADAVVSGIPNLNSPHETISSSSTSKNIPTSKDIISPNKFEILNSEEELSSHQDEILDDKIGSKDCGHAKIVDKGKQTQASVASKKPARVKQSKNPQALSHS</sequence>
<dbReference type="InterPro" id="IPR025558">
    <property type="entry name" value="DUF4283"/>
</dbReference>
<dbReference type="AlphaFoldDB" id="A0A2I0WN04"/>
<evidence type="ECO:0000256" key="1">
    <source>
        <dbReference type="SAM" id="MobiDB-lite"/>
    </source>
</evidence>
<dbReference type="EMBL" id="KZ502537">
    <property type="protein sequence ID" value="PKU77052.1"/>
    <property type="molecule type" value="Genomic_DNA"/>
</dbReference>
<gene>
    <name evidence="3" type="ORF">MA16_Dca001658</name>
</gene>
<accession>A0A2I0WN04</accession>
<dbReference type="InterPro" id="IPR040256">
    <property type="entry name" value="At4g02000-like"/>
</dbReference>
<dbReference type="Proteomes" id="UP000233837">
    <property type="component" value="Unassembled WGS sequence"/>
</dbReference>
<reference evidence="3 4" key="2">
    <citation type="journal article" date="2017" name="Nature">
        <title>The Apostasia genome and the evolution of orchids.</title>
        <authorList>
            <person name="Zhang G.Q."/>
            <person name="Liu K.W."/>
            <person name="Li Z."/>
            <person name="Lohaus R."/>
            <person name="Hsiao Y.Y."/>
            <person name="Niu S.C."/>
            <person name="Wang J.Y."/>
            <person name="Lin Y.C."/>
            <person name="Xu Q."/>
            <person name="Chen L.J."/>
            <person name="Yoshida K."/>
            <person name="Fujiwara S."/>
            <person name="Wang Z.W."/>
            <person name="Zhang Y.Q."/>
            <person name="Mitsuda N."/>
            <person name="Wang M."/>
            <person name="Liu G.H."/>
            <person name="Pecoraro L."/>
            <person name="Huang H.X."/>
            <person name="Xiao X.J."/>
            <person name="Lin M."/>
            <person name="Wu X.Y."/>
            <person name="Wu W.L."/>
            <person name="Chen Y.Y."/>
            <person name="Chang S.B."/>
            <person name="Sakamoto S."/>
            <person name="Ohme-Takagi M."/>
            <person name="Yagi M."/>
            <person name="Zeng S.J."/>
            <person name="Shen C.Y."/>
            <person name="Yeh C.M."/>
            <person name="Luo Y.B."/>
            <person name="Tsai W.C."/>
            <person name="Van de Peer Y."/>
            <person name="Liu Z.J."/>
        </authorList>
    </citation>
    <scope>NUCLEOTIDE SEQUENCE [LARGE SCALE GENOMIC DNA]</scope>
    <source>
        <tissue evidence="3">The whole plant</tissue>
    </source>
</reference>
<organism evidence="3 4">
    <name type="scientific">Dendrobium catenatum</name>
    <dbReference type="NCBI Taxonomy" id="906689"/>
    <lineage>
        <taxon>Eukaryota</taxon>
        <taxon>Viridiplantae</taxon>
        <taxon>Streptophyta</taxon>
        <taxon>Embryophyta</taxon>
        <taxon>Tracheophyta</taxon>
        <taxon>Spermatophyta</taxon>
        <taxon>Magnoliopsida</taxon>
        <taxon>Liliopsida</taxon>
        <taxon>Asparagales</taxon>
        <taxon>Orchidaceae</taxon>
        <taxon>Epidendroideae</taxon>
        <taxon>Malaxideae</taxon>
        <taxon>Dendrobiinae</taxon>
        <taxon>Dendrobium</taxon>
    </lineage>
</organism>
<name>A0A2I0WN04_9ASPA</name>
<feature type="compositionally biased region" description="Polar residues" evidence="1">
    <location>
        <begin position="446"/>
        <end position="455"/>
    </location>
</feature>
<dbReference type="Pfam" id="PF14111">
    <property type="entry name" value="DUF4283"/>
    <property type="match status" value="1"/>
</dbReference>
<feature type="region of interest" description="Disordered" evidence="1">
    <location>
        <begin position="425"/>
        <end position="455"/>
    </location>
</feature>
<evidence type="ECO:0000313" key="3">
    <source>
        <dbReference type="EMBL" id="PKU77052.1"/>
    </source>
</evidence>
<reference evidence="3 4" key="1">
    <citation type="journal article" date="2016" name="Sci. Rep.">
        <title>The Dendrobium catenatum Lindl. genome sequence provides insights into polysaccharide synthase, floral development and adaptive evolution.</title>
        <authorList>
            <person name="Zhang G.Q."/>
            <person name="Xu Q."/>
            <person name="Bian C."/>
            <person name="Tsai W.C."/>
            <person name="Yeh C.M."/>
            <person name="Liu K.W."/>
            <person name="Yoshida K."/>
            <person name="Zhang L.S."/>
            <person name="Chang S.B."/>
            <person name="Chen F."/>
            <person name="Shi Y."/>
            <person name="Su Y.Y."/>
            <person name="Zhang Y.Q."/>
            <person name="Chen L.J."/>
            <person name="Yin Y."/>
            <person name="Lin M."/>
            <person name="Huang H."/>
            <person name="Deng H."/>
            <person name="Wang Z.W."/>
            <person name="Zhu S.L."/>
            <person name="Zhao X."/>
            <person name="Deng C."/>
            <person name="Niu S.C."/>
            <person name="Huang J."/>
            <person name="Wang M."/>
            <person name="Liu G.H."/>
            <person name="Yang H.J."/>
            <person name="Xiao X.J."/>
            <person name="Hsiao Y.Y."/>
            <person name="Wu W.L."/>
            <person name="Chen Y.Y."/>
            <person name="Mitsuda N."/>
            <person name="Ohme-Takagi M."/>
            <person name="Luo Y.B."/>
            <person name="Van de Peer Y."/>
            <person name="Liu Z.J."/>
        </authorList>
    </citation>
    <scope>NUCLEOTIDE SEQUENCE [LARGE SCALE GENOMIC DNA]</scope>
    <source>
        <tissue evidence="3">The whole plant</tissue>
    </source>
</reference>